<keyword evidence="3" id="KW-1185">Reference proteome</keyword>
<protein>
    <submittedName>
        <fullName evidence="2">Transcriptional regulator</fullName>
    </submittedName>
</protein>
<organism evidence="2 3">
    <name type="scientific">Polynucleobacter wuianus</name>
    <dbReference type="NCBI Taxonomy" id="1743168"/>
    <lineage>
        <taxon>Bacteria</taxon>
        <taxon>Pseudomonadati</taxon>
        <taxon>Pseudomonadota</taxon>
        <taxon>Betaproteobacteria</taxon>
        <taxon>Burkholderiales</taxon>
        <taxon>Burkholderiaceae</taxon>
        <taxon>Polynucleobacter</taxon>
    </lineage>
</organism>
<reference evidence="3" key="1">
    <citation type="submission" date="2016-05" db="EMBL/GenBank/DDBJ databases">
        <title>Polynucleobacter sp. QLW-P1FAT50C-4 genome.</title>
        <authorList>
            <person name="Hahn M.W."/>
        </authorList>
    </citation>
    <scope>NUCLEOTIDE SEQUENCE [LARGE SCALE GENOMIC DNA]</scope>
    <source>
        <strain evidence="3">QLW-P1FAT50C-4</strain>
    </source>
</reference>
<dbReference type="AlphaFoldDB" id="A0A191UDY1"/>
<evidence type="ECO:0000259" key="1">
    <source>
        <dbReference type="PROSITE" id="PS50943"/>
    </source>
</evidence>
<proteinExistence type="predicted"/>
<sequence length="102" mass="11158">MTTKKTKPLSHKQLVSRMLKDPAVKAEADKLNREEFAILDEILAARKKAGLSQAEIAKRMGTQAPAIARLESSLASGKHSPSLNTLRKYAAALGKRIELHLV</sequence>
<dbReference type="SUPFAM" id="SSF47413">
    <property type="entry name" value="lambda repressor-like DNA-binding domains"/>
    <property type="match status" value="1"/>
</dbReference>
<dbReference type="InterPro" id="IPR001387">
    <property type="entry name" value="Cro/C1-type_HTH"/>
</dbReference>
<dbReference type="KEGG" id="pwu:A8O14_03640"/>
<dbReference type="STRING" id="1743168.A8O14_03640"/>
<dbReference type="RefSeq" id="WP_068948272.1">
    <property type="nucleotide sequence ID" value="NZ_CP015922.1"/>
</dbReference>
<dbReference type="InterPro" id="IPR010982">
    <property type="entry name" value="Lambda_DNA-bd_dom_sf"/>
</dbReference>
<dbReference type="GO" id="GO:0003677">
    <property type="term" value="F:DNA binding"/>
    <property type="evidence" value="ECO:0007669"/>
    <property type="project" value="InterPro"/>
</dbReference>
<dbReference type="PROSITE" id="PS50943">
    <property type="entry name" value="HTH_CROC1"/>
    <property type="match status" value="1"/>
</dbReference>
<dbReference type="OrthoDB" id="2736385at2"/>
<evidence type="ECO:0000313" key="2">
    <source>
        <dbReference type="EMBL" id="ANI99268.1"/>
    </source>
</evidence>
<accession>A0A191UDY1</accession>
<dbReference type="SMART" id="SM00530">
    <property type="entry name" value="HTH_XRE"/>
    <property type="match status" value="1"/>
</dbReference>
<dbReference type="CDD" id="cd00093">
    <property type="entry name" value="HTH_XRE"/>
    <property type="match status" value="1"/>
</dbReference>
<dbReference type="Gene3D" id="1.10.260.40">
    <property type="entry name" value="lambda repressor-like DNA-binding domains"/>
    <property type="match status" value="1"/>
</dbReference>
<evidence type="ECO:0000313" key="3">
    <source>
        <dbReference type="Proteomes" id="UP000078463"/>
    </source>
</evidence>
<dbReference type="EMBL" id="CP015922">
    <property type="protein sequence ID" value="ANI99268.1"/>
    <property type="molecule type" value="Genomic_DNA"/>
</dbReference>
<feature type="domain" description="HTH cro/C1-type" evidence="1">
    <location>
        <begin position="42"/>
        <end position="100"/>
    </location>
</feature>
<name>A0A191UDY1_9BURK</name>
<dbReference type="Proteomes" id="UP000078463">
    <property type="component" value="Chromosome"/>
</dbReference>
<dbReference type="Pfam" id="PF01381">
    <property type="entry name" value="HTH_3"/>
    <property type="match status" value="1"/>
</dbReference>
<gene>
    <name evidence="2" type="ORF">A8O14_03640</name>
</gene>